<dbReference type="InterPro" id="IPR023578">
    <property type="entry name" value="Ras_GEF_dom_sf"/>
</dbReference>
<dbReference type="SUPFAM" id="SSF48366">
    <property type="entry name" value="Ras GEF"/>
    <property type="match status" value="1"/>
</dbReference>
<dbReference type="Pfam" id="PF00618">
    <property type="entry name" value="RasGEF_N"/>
    <property type="match status" value="1"/>
</dbReference>
<dbReference type="InterPro" id="IPR000651">
    <property type="entry name" value="Ras-like_Gua-exchang_fac_N"/>
</dbReference>
<dbReference type="InterPro" id="IPR008937">
    <property type="entry name" value="Ras-like_GEF"/>
</dbReference>
<feature type="region of interest" description="Disordered" evidence="5">
    <location>
        <begin position="640"/>
        <end position="760"/>
    </location>
</feature>
<feature type="region of interest" description="Disordered" evidence="5">
    <location>
        <begin position="1"/>
        <end position="32"/>
    </location>
</feature>
<feature type="compositionally biased region" description="Low complexity" evidence="5">
    <location>
        <begin position="821"/>
        <end position="836"/>
    </location>
</feature>
<sequence>MESLVQKGTRQRNESLHTHDHPSRRIEAEKDIGRALPNQLRRVDAHAAGPPLESGTLDAHDQLHQGPASSVMLSDQPMRQSLQVAPLAINKKRSGSLSNASSASDQTTSTNTMYTAISQYTPPATPNGSSEEIDQSTAGQQPVFHNFLRAFYPFHPTYAMSDSTITLPLNEGDVVLVHSIHTNGWADGTLLVSGARGWLPTNYCEAYDPDEMKNLLNALLMFWDLLRSTSVNDSEVFGNQEFMKGIIAGVRSLLERTHCLTRESANIQRCDGLRRGRKSLLSELSSLVKTAKRLQEIQRGLLAVEDDVNDIIDEMILKAFKIAIKGVRFLDVLEEDRRLRAPAVSIMATVVEENTVPPTPPAESTSFEVEQNPAAGPHVAAADETVGETMYHTTVYHTTGQDSTPTEAAQPKQTAATQQAAAVQLTKRSSSLFSPASTNSYRMSQAHPLHVNRLSATTTNEITTLSHRVSLAGPSPLSAPQKLVSERLGASHDTFLSHLGSFIGRLHLQSQSRPDLALAIKLSATSGGQLLAVIDAVCTQNQLGPDSLSTSRTAMYDRIFDLVSAAKDILITAGFEVDIIMPQDNGRLLLAATGCVKAAGECVQKTKWVIEKIGDFEFEHETSGLGIDLSVLDVIPEECRPSNSAPITTSSSGAEDGEQTQHSSDAPVSSSSSSMSSARGVPSAPGEQESTSETSFAAPLTSADSPSEPSTPAARLSSTSTTPKPNFLSIDKPLPEVPRTSQLSEEESQPSYSPTSSRPTSYIEDVAESMASSVSSIRPTLPPLPKLTTSLMPQTEYNNQPEQPSSTEGEINHAERVDSLTASSTSSTGTAMTYMSRDSEASLNSRTSTRATTPDLNNRPSLSELSVTGNSSINEEVDDVESNLLAKTYAHELMFNKEGQVTGGSLPALVERLTTHESTPDAMFVSTFYLTFRLFCTPVKLAEALIDRFDYVGTSSDMASPVRLRVYNVFKGWMESHWRDETDREALNLIQLFAEHKLSAVLPSAGSRLLALAERVTAFDGSLVPRLVSSMGKTNTVSQYIPPDTPLPNPVITKSQTHSINGWKLGIASPTILDFDPLEIARQLTIKQMNIFCSVMPEELLGSQWMKKGGVGAPNVKAMTALSTDLSNLVADTILQHNEVKKRAAVIKQWIKIAHQCLELNNYDSLMAIICSLNSSTISRLRKTWDFVSVKRREMLKTLQAIVEPTNNNKVLRGRLHDHIPPCLPFLGMFLTDLTFVDIGNPPTKQLSNGGSDEGGLTVVNFDKHTRTAKIIGELQRFQIPYRLVEVPELQDWMQGQIQRMRESDQSNVQVTYYRKSLLLEPRENMARSQLDGQSSHTQNQIFGWISRDRSNTHSAAVPGGII</sequence>
<evidence type="ECO:0000256" key="5">
    <source>
        <dbReference type="SAM" id="MobiDB-lite"/>
    </source>
</evidence>
<feature type="region of interest" description="Disordered" evidence="5">
    <location>
        <begin position="118"/>
        <end position="138"/>
    </location>
</feature>
<dbReference type="Proteomes" id="UP001201980">
    <property type="component" value="Unassembled WGS sequence"/>
</dbReference>
<evidence type="ECO:0000313" key="9">
    <source>
        <dbReference type="EMBL" id="KAJ2894950.1"/>
    </source>
</evidence>
<accession>A0AAD5RJF0</accession>
<proteinExistence type="predicted"/>
<feature type="compositionally biased region" description="Polar residues" evidence="5">
    <location>
        <begin position="641"/>
        <end position="653"/>
    </location>
</feature>
<name>A0AAD5RJF0_9PEZI</name>
<dbReference type="GO" id="GO:0005886">
    <property type="term" value="C:plasma membrane"/>
    <property type="evidence" value="ECO:0007669"/>
    <property type="project" value="TreeGrafter"/>
</dbReference>
<dbReference type="Pfam" id="PF00617">
    <property type="entry name" value="RasGEF"/>
    <property type="match status" value="1"/>
</dbReference>
<feature type="compositionally biased region" description="Low complexity" evidence="5">
    <location>
        <begin position="663"/>
        <end position="677"/>
    </location>
</feature>
<dbReference type="PROSITE" id="PS50009">
    <property type="entry name" value="RASGEF_CAT"/>
    <property type="match status" value="1"/>
</dbReference>
<feature type="compositionally biased region" description="Polar residues" evidence="5">
    <location>
        <begin position="841"/>
        <end position="874"/>
    </location>
</feature>
<organism evidence="9 10">
    <name type="scientific">Zalerion maritima</name>
    <dbReference type="NCBI Taxonomy" id="339359"/>
    <lineage>
        <taxon>Eukaryota</taxon>
        <taxon>Fungi</taxon>
        <taxon>Dikarya</taxon>
        <taxon>Ascomycota</taxon>
        <taxon>Pezizomycotina</taxon>
        <taxon>Sordariomycetes</taxon>
        <taxon>Lulworthiomycetidae</taxon>
        <taxon>Lulworthiales</taxon>
        <taxon>Lulworthiaceae</taxon>
        <taxon>Zalerion</taxon>
    </lineage>
</organism>
<dbReference type="SMART" id="SM00229">
    <property type="entry name" value="RasGEFN"/>
    <property type="match status" value="1"/>
</dbReference>
<dbReference type="InterPro" id="IPR036964">
    <property type="entry name" value="RASGEF_cat_dom_sf"/>
</dbReference>
<dbReference type="CDD" id="cd00155">
    <property type="entry name" value="RasGEF"/>
    <property type="match status" value="1"/>
</dbReference>
<dbReference type="PANTHER" id="PTHR23113:SF354">
    <property type="entry name" value="BUD SITE SELECTION PROTEIN 5"/>
    <property type="match status" value="1"/>
</dbReference>
<dbReference type="Gene3D" id="1.20.870.10">
    <property type="entry name" value="Son of sevenless (SoS) protein Chain: S domain 1"/>
    <property type="match status" value="1"/>
</dbReference>
<comment type="caution">
    <text evidence="9">The sequence shown here is derived from an EMBL/GenBank/DDBJ whole genome shotgun (WGS) entry which is preliminary data.</text>
</comment>
<dbReference type="PROSITE" id="PS50212">
    <property type="entry name" value="RASGEF_NTER"/>
    <property type="match status" value="1"/>
</dbReference>
<dbReference type="GO" id="GO:0007265">
    <property type="term" value="P:Ras protein signal transduction"/>
    <property type="evidence" value="ECO:0007669"/>
    <property type="project" value="TreeGrafter"/>
</dbReference>
<reference evidence="9" key="1">
    <citation type="submission" date="2022-07" db="EMBL/GenBank/DDBJ databases">
        <title>Draft genome sequence of Zalerion maritima ATCC 34329, a (micro)plastics degrading marine fungus.</title>
        <authorList>
            <person name="Paco A."/>
            <person name="Goncalves M.F.M."/>
            <person name="Rocha-Santos T.A.P."/>
            <person name="Alves A."/>
        </authorList>
    </citation>
    <scope>NUCLEOTIDE SEQUENCE</scope>
    <source>
        <strain evidence="9">ATCC 34329</strain>
    </source>
</reference>
<feature type="compositionally biased region" description="Low complexity" evidence="5">
    <location>
        <begin position="749"/>
        <end position="760"/>
    </location>
</feature>
<dbReference type="Gene3D" id="2.30.30.40">
    <property type="entry name" value="SH3 Domains"/>
    <property type="match status" value="1"/>
</dbReference>
<keyword evidence="2 3" id="KW-0344">Guanine-nucleotide releasing factor</keyword>
<dbReference type="CDD" id="cd06224">
    <property type="entry name" value="REM"/>
    <property type="match status" value="1"/>
</dbReference>
<feature type="compositionally biased region" description="Polar residues" evidence="5">
    <location>
        <begin position="702"/>
        <end position="724"/>
    </location>
</feature>
<evidence type="ECO:0000256" key="3">
    <source>
        <dbReference type="PROSITE-ProRule" id="PRU00168"/>
    </source>
</evidence>
<evidence type="ECO:0000256" key="4">
    <source>
        <dbReference type="PROSITE-ProRule" id="PRU00192"/>
    </source>
</evidence>
<dbReference type="InterPro" id="IPR001452">
    <property type="entry name" value="SH3_domain"/>
</dbReference>
<feature type="domain" description="SH3" evidence="6">
    <location>
        <begin position="143"/>
        <end position="209"/>
    </location>
</feature>
<dbReference type="EMBL" id="JAKWBI020000443">
    <property type="protein sequence ID" value="KAJ2894950.1"/>
    <property type="molecule type" value="Genomic_DNA"/>
</dbReference>
<dbReference type="GO" id="GO:0005085">
    <property type="term" value="F:guanyl-nucleotide exchange factor activity"/>
    <property type="evidence" value="ECO:0007669"/>
    <property type="project" value="UniProtKB-KW"/>
</dbReference>
<dbReference type="SMART" id="SM00326">
    <property type="entry name" value="SH3"/>
    <property type="match status" value="1"/>
</dbReference>
<dbReference type="PROSITE" id="PS50002">
    <property type="entry name" value="SH3"/>
    <property type="match status" value="1"/>
</dbReference>
<feature type="compositionally biased region" description="Basic and acidic residues" evidence="5">
    <location>
        <begin position="11"/>
        <end position="32"/>
    </location>
</feature>
<dbReference type="InterPro" id="IPR036028">
    <property type="entry name" value="SH3-like_dom_sf"/>
</dbReference>
<evidence type="ECO:0000259" key="6">
    <source>
        <dbReference type="PROSITE" id="PS50002"/>
    </source>
</evidence>
<dbReference type="SUPFAM" id="SSF50044">
    <property type="entry name" value="SH3-domain"/>
    <property type="match status" value="1"/>
</dbReference>
<evidence type="ECO:0000259" key="8">
    <source>
        <dbReference type="PROSITE" id="PS50212"/>
    </source>
</evidence>
<feature type="compositionally biased region" description="Polar residues" evidence="5">
    <location>
        <begin position="792"/>
        <end position="809"/>
    </location>
</feature>
<protein>
    <submittedName>
        <fullName evidence="9">Uncharacterized protein</fullName>
    </submittedName>
</protein>
<evidence type="ECO:0000313" key="10">
    <source>
        <dbReference type="Proteomes" id="UP001201980"/>
    </source>
</evidence>
<evidence type="ECO:0000259" key="7">
    <source>
        <dbReference type="PROSITE" id="PS50009"/>
    </source>
</evidence>
<dbReference type="SMART" id="SM00147">
    <property type="entry name" value="RasGEF"/>
    <property type="match status" value="1"/>
</dbReference>
<dbReference type="PANTHER" id="PTHR23113">
    <property type="entry name" value="GUANINE NUCLEOTIDE EXCHANGE FACTOR"/>
    <property type="match status" value="1"/>
</dbReference>
<evidence type="ECO:0000256" key="2">
    <source>
        <dbReference type="ARBA" id="ARBA00022658"/>
    </source>
</evidence>
<feature type="domain" description="Ras-GEF" evidence="7">
    <location>
        <begin position="1076"/>
        <end position="1323"/>
    </location>
</feature>
<gene>
    <name evidence="9" type="ORF">MKZ38_007068</name>
</gene>
<keyword evidence="10" id="KW-1185">Reference proteome</keyword>
<keyword evidence="1 4" id="KW-0728">SH3 domain</keyword>
<dbReference type="InterPro" id="IPR001895">
    <property type="entry name" value="RASGEF_cat_dom"/>
</dbReference>
<evidence type="ECO:0000256" key="1">
    <source>
        <dbReference type="ARBA" id="ARBA00022443"/>
    </source>
</evidence>
<dbReference type="Gene3D" id="1.10.840.10">
    <property type="entry name" value="Ras guanine-nucleotide exchange factors catalytic domain"/>
    <property type="match status" value="1"/>
</dbReference>
<feature type="domain" description="N-terminal Ras-GEF" evidence="8">
    <location>
        <begin position="897"/>
        <end position="1017"/>
    </location>
</feature>
<feature type="region of interest" description="Disordered" evidence="5">
    <location>
        <begin position="773"/>
        <end position="874"/>
    </location>
</feature>